<keyword evidence="7" id="KW-0653">Protein transport</keyword>
<evidence type="ECO:0000256" key="1">
    <source>
        <dbReference type="ARBA" id="ARBA00004383"/>
    </source>
</evidence>
<evidence type="ECO:0000256" key="5">
    <source>
        <dbReference type="ARBA" id="ARBA00022519"/>
    </source>
</evidence>
<dbReference type="GO" id="GO:0015031">
    <property type="term" value="P:protein transport"/>
    <property type="evidence" value="ECO:0007669"/>
    <property type="project" value="UniProtKB-KW"/>
</dbReference>
<evidence type="ECO:0000313" key="12">
    <source>
        <dbReference type="Proteomes" id="UP000315971"/>
    </source>
</evidence>
<keyword evidence="6" id="KW-0812">Transmembrane</keyword>
<evidence type="ECO:0000256" key="8">
    <source>
        <dbReference type="ARBA" id="ARBA00022989"/>
    </source>
</evidence>
<organism evidence="11 12">
    <name type="scientific">Solitalea koreensis</name>
    <dbReference type="NCBI Taxonomy" id="543615"/>
    <lineage>
        <taxon>Bacteria</taxon>
        <taxon>Pseudomonadati</taxon>
        <taxon>Bacteroidota</taxon>
        <taxon>Sphingobacteriia</taxon>
        <taxon>Sphingobacteriales</taxon>
        <taxon>Sphingobacteriaceae</taxon>
        <taxon>Solitalea</taxon>
    </lineage>
</organism>
<dbReference type="InterPro" id="IPR051045">
    <property type="entry name" value="TonB-dependent_transducer"/>
</dbReference>
<feature type="domain" description="TonB C-terminal" evidence="10">
    <location>
        <begin position="106"/>
        <end position="195"/>
    </location>
</feature>
<accession>A0A521DI98</accession>
<keyword evidence="3" id="KW-0813">Transport</keyword>
<keyword evidence="9" id="KW-0472">Membrane</keyword>
<evidence type="ECO:0000313" key="11">
    <source>
        <dbReference type="EMBL" id="SMO71443.1"/>
    </source>
</evidence>
<dbReference type="InterPro" id="IPR037682">
    <property type="entry name" value="TonB_C"/>
</dbReference>
<sequence length="195" mass="21865">MIKCLIAADGSIKNVEVLKGIGSGCDEEALRIVNLMPKWQPALKNGKPVSLYYNFPISFKPIGEVHIIRASRNPEKTIVAGSSSTDSLINNSDIFYHVEEFPEFPGGMKQLVKFIGKTLRYPAFARRNRIQGKVISDFVITEDGSVSDIKVSQGIDSDLDEEALRVIRLMPKWNPGKRDGQPVRVHYTFPIMFKL</sequence>
<dbReference type="NCBIfam" id="TIGR01352">
    <property type="entry name" value="tonB_Cterm"/>
    <property type="match status" value="1"/>
</dbReference>
<dbReference type="PANTHER" id="PTHR33446:SF2">
    <property type="entry name" value="PROTEIN TONB"/>
    <property type="match status" value="1"/>
</dbReference>
<dbReference type="GO" id="GO:0031992">
    <property type="term" value="F:energy transducer activity"/>
    <property type="evidence" value="ECO:0007669"/>
    <property type="project" value="TreeGrafter"/>
</dbReference>
<dbReference type="PROSITE" id="PS52015">
    <property type="entry name" value="TONB_CTD"/>
    <property type="match status" value="2"/>
</dbReference>
<keyword evidence="5" id="KW-0997">Cell inner membrane</keyword>
<evidence type="ECO:0000256" key="3">
    <source>
        <dbReference type="ARBA" id="ARBA00022448"/>
    </source>
</evidence>
<dbReference type="Gene3D" id="3.30.1150.10">
    <property type="match status" value="2"/>
</dbReference>
<name>A0A521DI98_9SPHI</name>
<dbReference type="Pfam" id="PF03544">
    <property type="entry name" value="TonB_C"/>
    <property type="match status" value="2"/>
</dbReference>
<dbReference type="Proteomes" id="UP000315971">
    <property type="component" value="Unassembled WGS sequence"/>
</dbReference>
<reference evidence="11 12" key="1">
    <citation type="submission" date="2017-05" db="EMBL/GenBank/DDBJ databases">
        <authorList>
            <person name="Varghese N."/>
            <person name="Submissions S."/>
        </authorList>
    </citation>
    <scope>NUCLEOTIDE SEQUENCE [LARGE SCALE GENOMIC DNA]</scope>
    <source>
        <strain evidence="11 12">DSM 21342</strain>
    </source>
</reference>
<dbReference type="AlphaFoldDB" id="A0A521DI98"/>
<comment type="similarity">
    <text evidence="2">Belongs to the TonB family.</text>
</comment>
<dbReference type="GO" id="GO:0055085">
    <property type="term" value="P:transmembrane transport"/>
    <property type="evidence" value="ECO:0007669"/>
    <property type="project" value="InterPro"/>
</dbReference>
<dbReference type="InterPro" id="IPR006260">
    <property type="entry name" value="TonB/TolA_C"/>
</dbReference>
<keyword evidence="8" id="KW-1133">Transmembrane helix</keyword>
<keyword evidence="4" id="KW-1003">Cell membrane</keyword>
<dbReference type="SUPFAM" id="SSF74653">
    <property type="entry name" value="TolA/TonB C-terminal domain"/>
    <property type="match status" value="2"/>
</dbReference>
<dbReference type="GO" id="GO:0098797">
    <property type="term" value="C:plasma membrane protein complex"/>
    <property type="evidence" value="ECO:0007669"/>
    <property type="project" value="TreeGrafter"/>
</dbReference>
<proteinExistence type="inferred from homology"/>
<keyword evidence="12" id="KW-1185">Reference proteome</keyword>
<dbReference type="OrthoDB" id="649093at2"/>
<feature type="domain" description="TonB C-terminal" evidence="10">
    <location>
        <begin position="1"/>
        <end position="68"/>
    </location>
</feature>
<evidence type="ECO:0000256" key="6">
    <source>
        <dbReference type="ARBA" id="ARBA00022692"/>
    </source>
</evidence>
<dbReference type="PANTHER" id="PTHR33446">
    <property type="entry name" value="PROTEIN TONB-RELATED"/>
    <property type="match status" value="1"/>
</dbReference>
<evidence type="ECO:0000256" key="9">
    <source>
        <dbReference type="ARBA" id="ARBA00023136"/>
    </source>
</evidence>
<evidence type="ECO:0000256" key="2">
    <source>
        <dbReference type="ARBA" id="ARBA00006555"/>
    </source>
</evidence>
<evidence type="ECO:0000256" key="4">
    <source>
        <dbReference type="ARBA" id="ARBA00022475"/>
    </source>
</evidence>
<dbReference type="EMBL" id="FXSZ01000007">
    <property type="protein sequence ID" value="SMO71443.1"/>
    <property type="molecule type" value="Genomic_DNA"/>
</dbReference>
<comment type="subcellular location">
    <subcellularLocation>
        <location evidence="1">Cell inner membrane</location>
        <topology evidence="1">Single-pass membrane protein</topology>
        <orientation evidence="1">Periplasmic side</orientation>
    </subcellularLocation>
</comment>
<protein>
    <submittedName>
        <fullName evidence="11">TonB family C-terminal domain-containing protein</fullName>
    </submittedName>
</protein>
<dbReference type="FunFam" id="3.30.1150.10:FF:000002">
    <property type="entry name" value="Energy transducer TonB"/>
    <property type="match status" value="1"/>
</dbReference>
<gene>
    <name evidence="11" type="ORF">SAMN06265350_10725</name>
</gene>
<evidence type="ECO:0000259" key="10">
    <source>
        <dbReference type="PROSITE" id="PS52015"/>
    </source>
</evidence>
<evidence type="ECO:0000256" key="7">
    <source>
        <dbReference type="ARBA" id="ARBA00022927"/>
    </source>
</evidence>